<comment type="caution">
    <text evidence="1">The sequence shown here is derived from an EMBL/GenBank/DDBJ whole genome shotgun (WGS) entry which is preliminary data.</text>
</comment>
<accession>A0AC61S2M7</accession>
<evidence type="ECO:0000313" key="2">
    <source>
        <dbReference type="Proteomes" id="UP000305401"/>
    </source>
</evidence>
<name>A0AC61S2M7_9BACT</name>
<proteinExistence type="predicted"/>
<protein>
    <submittedName>
        <fullName evidence="1">Uncharacterized protein</fullName>
    </submittedName>
</protein>
<gene>
    <name evidence="1" type="ORF">E5990_10790</name>
</gene>
<dbReference type="Proteomes" id="UP000305401">
    <property type="component" value="Unassembled WGS sequence"/>
</dbReference>
<reference evidence="1" key="1">
    <citation type="submission" date="2019-04" db="EMBL/GenBank/DDBJ databases">
        <title>Microbes associate with the intestines of laboratory mice.</title>
        <authorList>
            <person name="Navarre W."/>
            <person name="Wong E."/>
            <person name="Huang K.C."/>
            <person name="Tropini C."/>
            <person name="Ng K."/>
            <person name="Yu B."/>
        </authorList>
    </citation>
    <scope>NUCLEOTIDE SEQUENCE</scope>
    <source>
        <strain evidence="1">NM86_A22</strain>
    </source>
</reference>
<evidence type="ECO:0000313" key="1">
    <source>
        <dbReference type="EMBL" id="THG42641.1"/>
    </source>
</evidence>
<keyword evidence="2" id="KW-1185">Reference proteome</keyword>
<sequence length="515" mass="58215">MKRLLWVVAVMMPLLSVARTDTAAVFQHLALGRDANGEKVMFKFATVGKDVKSFFSFGADSRKITVRNRELLTVYDTETMKQTSSVEISPLAKIISVFDDGFLVLKDNDKLLSTDFLQPHFYSYKGEEIWSSKKRVFLNFYKNNVLVCAESRSNDGKYIAFDTPTGRELWRKTMPGNKPYVLCSPYIPENDSTYAYLIGNNLIRLDIRNGDVLSYPFRAGADIGDFRIMINLNPFDRTLYARYFWKDGNAPDIVELHSNWLERGDSLFIADADNLYCFNRNLSCLWKAALPKGMGSRSEIKISGNRILLLNYGVGFVRSGMCEYGQPFAASYDVTDGRQLSVTLPDIKKPLVGGVYADDGRVYWQTRKDFFHSAEGDTVAYKIKFKAKSSFGWSKDVRKYVVYDSVCIVRDGALQSIKTDGRQLVVEVYGKDVNIVGLDGQVTVIPADEAYFKDVSEYVFSTNRIEGKPTHFVAVDPASGKIKYTFYLKGAVHQFEDGDILVVSEQGIGYRKNEP</sequence>
<organism evidence="1 2">
    <name type="scientific">Muribaculum caecicola</name>
    <dbReference type="NCBI Taxonomy" id="3038144"/>
    <lineage>
        <taxon>Bacteria</taxon>
        <taxon>Pseudomonadati</taxon>
        <taxon>Bacteroidota</taxon>
        <taxon>Bacteroidia</taxon>
        <taxon>Bacteroidales</taxon>
        <taxon>Muribaculaceae</taxon>
        <taxon>Muribaculum</taxon>
    </lineage>
</organism>
<dbReference type="EMBL" id="SSTG01000217">
    <property type="protein sequence ID" value="THG42641.1"/>
    <property type="molecule type" value="Genomic_DNA"/>
</dbReference>